<evidence type="ECO:0000256" key="1">
    <source>
        <dbReference type="SAM" id="SignalP"/>
    </source>
</evidence>
<proteinExistence type="predicted"/>
<sequence length="250" mass="27865">MTVSFKLFALFLSTSIIAGCNVAKVPDVKVPDVKLDADTEKLLSSMYTCDKKDSELDLSRFDQRDALIVRDKIESKQLVFVDCKGNKTAFGMAPTRKLNQFITVEAPSELKEKVNFVQIENSRTCSVQKVDAKDDSLLEEQIIEVSGQDPIKLPGPTSTALGISGKMKILLSDDTMKFASLYLNVHDNNNTLKISYYGKCLKYRDVKNEKLGESYNCLEADLLGETQMLVSVKIERPEVAGTVERNTCTK</sequence>
<dbReference type="RefSeq" id="WP_277577961.1">
    <property type="nucleotide sequence ID" value="NZ_JANRMI010000002.1"/>
</dbReference>
<organism evidence="2 3">
    <name type="scientific">Bdellovibrio svalbardensis</name>
    <dbReference type="NCBI Taxonomy" id="2972972"/>
    <lineage>
        <taxon>Bacteria</taxon>
        <taxon>Pseudomonadati</taxon>
        <taxon>Bdellovibrionota</taxon>
        <taxon>Bdellovibrionia</taxon>
        <taxon>Bdellovibrionales</taxon>
        <taxon>Pseudobdellovibrionaceae</taxon>
        <taxon>Bdellovibrio</taxon>
    </lineage>
</organism>
<name>A0ABT6DIZ8_9BACT</name>
<feature type="signal peptide" evidence="1">
    <location>
        <begin position="1"/>
        <end position="18"/>
    </location>
</feature>
<evidence type="ECO:0000313" key="2">
    <source>
        <dbReference type="EMBL" id="MDG0816482.1"/>
    </source>
</evidence>
<protein>
    <recommendedName>
        <fullName evidence="4">Lipoprotein</fullName>
    </recommendedName>
</protein>
<gene>
    <name evidence="2" type="ORF">NWE73_08915</name>
</gene>
<reference evidence="2" key="1">
    <citation type="submission" date="2022-08" db="EMBL/GenBank/DDBJ databases">
        <title>Novel Bdellovibrio Species Isolated from Svalbard: Designation Bdellovibrio svalbardensis.</title>
        <authorList>
            <person name="Mitchell R.J."/>
            <person name="Choi S.Y."/>
        </authorList>
    </citation>
    <scope>NUCLEOTIDE SEQUENCE</scope>
    <source>
        <strain evidence="2">PAP01</strain>
    </source>
</reference>
<accession>A0ABT6DIZ8</accession>
<dbReference type="Proteomes" id="UP001152321">
    <property type="component" value="Unassembled WGS sequence"/>
</dbReference>
<keyword evidence="3" id="KW-1185">Reference proteome</keyword>
<dbReference type="EMBL" id="JANRMI010000002">
    <property type="protein sequence ID" value="MDG0816482.1"/>
    <property type="molecule type" value="Genomic_DNA"/>
</dbReference>
<evidence type="ECO:0000313" key="3">
    <source>
        <dbReference type="Proteomes" id="UP001152321"/>
    </source>
</evidence>
<keyword evidence="1" id="KW-0732">Signal</keyword>
<feature type="chain" id="PRO_5045447969" description="Lipoprotein" evidence="1">
    <location>
        <begin position="19"/>
        <end position="250"/>
    </location>
</feature>
<evidence type="ECO:0008006" key="4">
    <source>
        <dbReference type="Google" id="ProtNLM"/>
    </source>
</evidence>
<dbReference type="PROSITE" id="PS51257">
    <property type="entry name" value="PROKAR_LIPOPROTEIN"/>
    <property type="match status" value="1"/>
</dbReference>
<comment type="caution">
    <text evidence="2">The sequence shown here is derived from an EMBL/GenBank/DDBJ whole genome shotgun (WGS) entry which is preliminary data.</text>
</comment>